<accession>A0A9P0DBB9</accession>
<dbReference type="InterPro" id="IPR036291">
    <property type="entry name" value="NAD(P)-bd_dom_sf"/>
</dbReference>
<evidence type="ECO:0000256" key="1">
    <source>
        <dbReference type="ARBA" id="ARBA00006484"/>
    </source>
</evidence>
<evidence type="ECO:0000313" key="4">
    <source>
        <dbReference type="EMBL" id="CAH1119603.1"/>
    </source>
</evidence>
<dbReference type="PANTHER" id="PTHR43115:SF4">
    <property type="entry name" value="DEHYDROGENASE_REDUCTASE SDR FAMILY MEMBER 11"/>
    <property type="match status" value="1"/>
</dbReference>
<dbReference type="EMBL" id="OU896719">
    <property type="protein sequence ID" value="CAH1119603.1"/>
    <property type="molecule type" value="Genomic_DNA"/>
</dbReference>
<proteinExistence type="inferred from homology"/>
<dbReference type="Pfam" id="PF00106">
    <property type="entry name" value="adh_short"/>
    <property type="match status" value="1"/>
</dbReference>
<dbReference type="GO" id="GO:0016616">
    <property type="term" value="F:oxidoreductase activity, acting on the CH-OH group of donors, NAD or NADP as acceptor"/>
    <property type="evidence" value="ECO:0007669"/>
    <property type="project" value="UniProtKB-ARBA"/>
</dbReference>
<dbReference type="PRINTS" id="PR00080">
    <property type="entry name" value="SDRFAMILY"/>
</dbReference>
<dbReference type="SUPFAM" id="SSF51735">
    <property type="entry name" value="NAD(P)-binding Rossmann-fold domains"/>
    <property type="match status" value="1"/>
</dbReference>
<evidence type="ECO:0000313" key="5">
    <source>
        <dbReference type="Proteomes" id="UP001153737"/>
    </source>
</evidence>
<comment type="similarity">
    <text evidence="1 3">Belongs to the short-chain dehydrogenases/reductases (SDR) family.</text>
</comment>
<dbReference type="AlphaFoldDB" id="A0A9P0DBB9"/>
<dbReference type="InterPro" id="IPR020904">
    <property type="entry name" value="Sc_DH/Rdtase_CS"/>
</dbReference>
<sequence length="281" mass="30969">MDRLRLPNSRLYSTSDFSDYISVVSANMVLSMERWVGKVAVVTGASVGIGAAIARMLVENGVIVVGLARRSDEIEKLAKTLSDKKGKLYAVKADVSKEEDVKNAFKWASEKVGPVHILVNNAGIHDRTSLIDGDTEKWRNTLNVNVVALCIATREAIKIMRENNIDGHIIHINSVVGHKVPNLPNLDVYSASKYAVTSLTETLRLEINALKLKIKITSISPGLVNTSFIDEETRKTEYIKDLLATRSLNPEEIADGAQYVLSTPPGVQVHELTIKPLHEQF</sequence>
<evidence type="ECO:0000256" key="2">
    <source>
        <dbReference type="ARBA" id="ARBA00023002"/>
    </source>
</evidence>
<organism evidence="4 5">
    <name type="scientific">Phaedon cochleariae</name>
    <name type="common">Mustard beetle</name>
    <dbReference type="NCBI Taxonomy" id="80249"/>
    <lineage>
        <taxon>Eukaryota</taxon>
        <taxon>Metazoa</taxon>
        <taxon>Ecdysozoa</taxon>
        <taxon>Arthropoda</taxon>
        <taxon>Hexapoda</taxon>
        <taxon>Insecta</taxon>
        <taxon>Pterygota</taxon>
        <taxon>Neoptera</taxon>
        <taxon>Endopterygota</taxon>
        <taxon>Coleoptera</taxon>
        <taxon>Polyphaga</taxon>
        <taxon>Cucujiformia</taxon>
        <taxon>Chrysomeloidea</taxon>
        <taxon>Chrysomelidae</taxon>
        <taxon>Chrysomelinae</taxon>
        <taxon>Chrysomelini</taxon>
        <taxon>Phaedon</taxon>
    </lineage>
</organism>
<dbReference type="Proteomes" id="UP001153737">
    <property type="component" value="Chromosome 13"/>
</dbReference>
<keyword evidence="5" id="KW-1185">Reference proteome</keyword>
<reference evidence="4" key="1">
    <citation type="submission" date="2022-01" db="EMBL/GenBank/DDBJ databases">
        <authorList>
            <person name="King R."/>
        </authorList>
    </citation>
    <scope>NUCLEOTIDE SEQUENCE</scope>
</reference>
<protein>
    <recommendedName>
        <fullName evidence="6">Farnesol dehydrogenase-like</fullName>
    </recommendedName>
</protein>
<gene>
    <name evidence="4" type="ORF">PHAECO_LOCUS3530</name>
</gene>
<dbReference type="InterPro" id="IPR002347">
    <property type="entry name" value="SDR_fam"/>
</dbReference>
<name>A0A9P0DBB9_PHACE</name>
<dbReference type="PRINTS" id="PR00081">
    <property type="entry name" value="GDHRDH"/>
</dbReference>
<evidence type="ECO:0008006" key="6">
    <source>
        <dbReference type="Google" id="ProtNLM"/>
    </source>
</evidence>
<reference evidence="4" key="2">
    <citation type="submission" date="2022-10" db="EMBL/GenBank/DDBJ databases">
        <authorList>
            <consortium name="ENA_rothamsted_submissions"/>
            <consortium name="culmorum"/>
            <person name="King R."/>
        </authorList>
    </citation>
    <scope>NUCLEOTIDE SEQUENCE</scope>
</reference>
<dbReference type="PANTHER" id="PTHR43115">
    <property type="entry name" value="DEHYDROGENASE/REDUCTASE SDR FAMILY MEMBER 11"/>
    <property type="match status" value="1"/>
</dbReference>
<keyword evidence="2" id="KW-0560">Oxidoreductase</keyword>
<dbReference type="PROSITE" id="PS00061">
    <property type="entry name" value="ADH_SHORT"/>
    <property type="match status" value="1"/>
</dbReference>
<dbReference type="FunFam" id="3.40.50.720:FF:000047">
    <property type="entry name" value="NADP-dependent L-serine/L-allo-threonine dehydrogenase"/>
    <property type="match status" value="1"/>
</dbReference>
<evidence type="ECO:0000256" key="3">
    <source>
        <dbReference type="RuleBase" id="RU000363"/>
    </source>
</evidence>
<dbReference type="Gene3D" id="3.40.50.720">
    <property type="entry name" value="NAD(P)-binding Rossmann-like Domain"/>
    <property type="match status" value="1"/>
</dbReference>
<dbReference type="OrthoDB" id="1933717at2759"/>